<reference evidence="2 3" key="1">
    <citation type="journal article" date="2016" name="Int. J. Syst. Evol. Microbiol.">
        <title>Panacibacter ginsenosidivorans gen. nov., sp. nov., with ginsenoside converting activity isolated from soil of a ginseng field.</title>
        <authorList>
            <person name="Siddiqi M.Z."/>
            <person name="Muhammad Shafi S."/>
            <person name="Choi K.D."/>
            <person name="Im W.T."/>
        </authorList>
    </citation>
    <scope>NUCLEOTIDE SEQUENCE [LARGE SCALE GENOMIC DNA]</scope>
    <source>
        <strain evidence="2 3">Gsoil1550</strain>
    </source>
</reference>
<gene>
    <name evidence="2" type="ORF">FRZ67_13385</name>
</gene>
<dbReference type="EMBL" id="CP042435">
    <property type="protein sequence ID" value="QEC68241.1"/>
    <property type="molecule type" value="Genomic_DNA"/>
</dbReference>
<evidence type="ECO:0000256" key="1">
    <source>
        <dbReference type="SAM" id="SignalP"/>
    </source>
</evidence>
<dbReference type="KEGG" id="pgin:FRZ67_13385"/>
<keyword evidence="3" id="KW-1185">Reference proteome</keyword>
<feature type="signal peptide" evidence="1">
    <location>
        <begin position="1"/>
        <end position="26"/>
    </location>
</feature>
<evidence type="ECO:0000313" key="2">
    <source>
        <dbReference type="EMBL" id="QEC68241.1"/>
    </source>
</evidence>
<dbReference type="RefSeq" id="WP_147190051.1">
    <property type="nucleotide sequence ID" value="NZ_CP042435.1"/>
</dbReference>
<protein>
    <submittedName>
        <fullName evidence="2">Uncharacterized protein</fullName>
    </submittedName>
</protein>
<organism evidence="2 3">
    <name type="scientific">Panacibacter ginsenosidivorans</name>
    <dbReference type="NCBI Taxonomy" id="1813871"/>
    <lineage>
        <taxon>Bacteria</taxon>
        <taxon>Pseudomonadati</taxon>
        <taxon>Bacteroidota</taxon>
        <taxon>Chitinophagia</taxon>
        <taxon>Chitinophagales</taxon>
        <taxon>Chitinophagaceae</taxon>
        <taxon>Panacibacter</taxon>
    </lineage>
</organism>
<feature type="chain" id="PRO_5022916307" evidence="1">
    <location>
        <begin position="27"/>
        <end position="266"/>
    </location>
</feature>
<evidence type="ECO:0000313" key="3">
    <source>
        <dbReference type="Proteomes" id="UP000321533"/>
    </source>
</evidence>
<sequence>MRRTDTLTSLFFATFFCCYLTAFSQANDDSLIIANSERLSVKLNKGLFGLSKPAFGNYATLNVSKLDSAVIKKKTKDSSYIGAEISSEGTDFDQSKFMTIEKTKFYKLSLGTASGAAEAVFAIASVSHEKRQTFLGKMMSKNDEDKDEILDENRDVPGIIREGIDSIVWKFFIDDFVSGSGQSQGPFSNPASIAGGFLKNEHDSLYMQTYSSFEADLVLINQQGEHLAALAFKQKHPTIWIRKNIDLSYQQAIATLFAVILSIKDY</sequence>
<accession>A0A5B8VBE6</accession>
<dbReference type="Proteomes" id="UP000321533">
    <property type="component" value="Chromosome"/>
</dbReference>
<dbReference type="AlphaFoldDB" id="A0A5B8VBE6"/>
<proteinExistence type="predicted"/>
<name>A0A5B8VBE6_9BACT</name>
<keyword evidence="1" id="KW-0732">Signal</keyword>
<dbReference type="OrthoDB" id="9838406at2"/>